<evidence type="ECO:0000259" key="2">
    <source>
        <dbReference type="PROSITE" id="PS51272"/>
    </source>
</evidence>
<dbReference type="RefSeq" id="WP_169281250.1">
    <property type="nucleotide sequence ID" value="NZ_CP051680.1"/>
</dbReference>
<dbReference type="PANTHER" id="PTHR46211:SF14">
    <property type="entry name" value="GLYCEROPHOSPHODIESTER PHOSPHODIESTERASE"/>
    <property type="match status" value="1"/>
</dbReference>
<feature type="region of interest" description="Disordered" evidence="1">
    <location>
        <begin position="1393"/>
        <end position="1422"/>
    </location>
</feature>
<dbReference type="EMBL" id="CP051680">
    <property type="protein sequence ID" value="QJD84974.1"/>
    <property type="molecule type" value="Genomic_DNA"/>
</dbReference>
<dbReference type="Proteomes" id="UP000502248">
    <property type="component" value="Chromosome"/>
</dbReference>
<dbReference type="InterPro" id="IPR010496">
    <property type="entry name" value="AL/BT2_dom"/>
</dbReference>
<dbReference type="SUPFAM" id="SSF51695">
    <property type="entry name" value="PLC-like phosphodiesterases"/>
    <property type="match status" value="1"/>
</dbReference>
<dbReference type="GO" id="GO:0030246">
    <property type="term" value="F:carbohydrate binding"/>
    <property type="evidence" value="ECO:0007669"/>
    <property type="project" value="InterPro"/>
</dbReference>
<dbReference type="GO" id="GO:0008081">
    <property type="term" value="F:phosphoric diester hydrolase activity"/>
    <property type="evidence" value="ECO:0007669"/>
    <property type="project" value="InterPro"/>
</dbReference>
<name>A0A7Z2VL77_9BACL</name>
<dbReference type="GO" id="GO:0016052">
    <property type="term" value="P:carbohydrate catabolic process"/>
    <property type="evidence" value="ECO:0007669"/>
    <property type="project" value="InterPro"/>
</dbReference>
<dbReference type="Pfam" id="PF06439">
    <property type="entry name" value="3keto-disac_hyd"/>
    <property type="match status" value="1"/>
</dbReference>
<dbReference type="InterPro" id="IPR017946">
    <property type="entry name" value="PLC-like_Pdiesterase_TIM-brl"/>
</dbReference>
<feature type="compositionally biased region" description="Gly residues" evidence="1">
    <location>
        <begin position="1400"/>
        <end position="1418"/>
    </location>
</feature>
<dbReference type="PANTHER" id="PTHR46211">
    <property type="entry name" value="GLYCEROPHOSPHORYL DIESTER PHOSPHODIESTERASE"/>
    <property type="match status" value="1"/>
</dbReference>
<evidence type="ECO:0000313" key="4">
    <source>
        <dbReference type="EMBL" id="QJD84974.1"/>
    </source>
</evidence>
<dbReference type="Pfam" id="PF00395">
    <property type="entry name" value="SLH"/>
    <property type="match status" value="2"/>
</dbReference>
<feature type="domain" description="SLH" evidence="2">
    <location>
        <begin position="1625"/>
        <end position="1684"/>
    </location>
</feature>
<gene>
    <name evidence="4" type="ORF">HH215_18500</name>
</gene>
<evidence type="ECO:0000256" key="1">
    <source>
        <dbReference type="SAM" id="MobiDB-lite"/>
    </source>
</evidence>
<accession>A0A7Z2VL77</accession>
<dbReference type="InterPro" id="IPR010502">
    <property type="entry name" value="Carb-bd_dom_fam9"/>
</dbReference>
<proteinExistence type="predicted"/>
<dbReference type="Gene3D" id="3.20.20.190">
    <property type="entry name" value="Phosphatidylinositol (PI) phosphodiesterase"/>
    <property type="match status" value="1"/>
</dbReference>
<reference evidence="4 5" key="1">
    <citation type="submission" date="2020-04" db="EMBL/GenBank/DDBJ databases">
        <title>Genome sequencing of novel species.</title>
        <authorList>
            <person name="Heo J."/>
            <person name="Kim S.-J."/>
            <person name="Kim J.-S."/>
            <person name="Hong S.-B."/>
            <person name="Kwon S.-W."/>
        </authorList>
    </citation>
    <scope>NUCLEOTIDE SEQUENCE [LARGE SCALE GENOMIC DNA]</scope>
    <source>
        <strain evidence="4 5">MFER-1</strain>
    </source>
</reference>
<feature type="domain" description="SLH" evidence="2">
    <location>
        <begin position="1685"/>
        <end position="1748"/>
    </location>
</feature>
<protein>
    <submittedName>
        <fullName evidence="4">DUF1080 domain-containing protein</fullName>
    </submittedName>
</protein>
<dbReference type="PROSITE" id="PS51272">
    <property type="entry name" value="SLH"/>
    <property type="match status" value="3"/>
</dbReference>
<dbReference type="GO" id="GO:0006629">
    <property type="term" value="P:lipid metabolic process"/>
    <property type="evidence" value="ECO:0007669"/>
    <property type="project" value="InterPro"/>
</dbReference>
<dbReference type="InterPro" id="IPR030395">
    <property type="entry name" value="GP_PDE_dom"/>
</dbReference>
<dbReference type="InterPro" id="IPR001119">
    <property type="entry name" value="SLH_dom"/>
</dbReference>
<dbReference type="KEGG" id="cheb:HH215_18500"/>
<dbReference type="GO" id="GO:0004553">
    <property type="term" value="F:hydrolase activity, hydrolyzing O-glycosyl compounds"/>
    <property type="evidence" value="ECO:0007669"/>
    <property type="project" value="InterPro"/>
</dbReference>
<evidence type="ECO:0000259" key="3">
    <source>
        <dbReference type="PROSITE" id="PS51704"/>
    </source>
</evidence>
<keyword evidence="5" id="KW-1185">Reference proteome</keyword>
<evidence type="ECO:0000313" key="5">
    <source>
        <dbReference type="Proteomes" id="UP000502248"/>
    </source>
</evidence>
<dbReference type="SUPFAM" id="SSF49344">
    <property type="entry name" value="CBD9-like"/>
    <property type="match status" value="1"/>
</dbReference>
<feature type="domain" description="SLH" evidence="2">
    <location>
        <begin position="1755"/>
        <end position="1815"/>
    </location>
</feature>
<feature type="domain" description="GP-PDE" evidence="3">
    <location>
        <begin position="1058"/>
        <end position="1299"/>
    </location>
</feature>
<dbReference type="Gene3D" id="2.60.40.1190">
    <property type="match status" value="1"/>
</dbReference>
<dbReference type="Pfam" id="PF06452">
    <property type="entry name" value="CBM9_1"/>
    <property type="match status" value="1"/>
</dbReference>
<dbReference type="Pfam" id="PF03009">
    <property type="entry name" value="GDPD"/>
    <property type="match status" value="1"/>
</dbReference>
<dbReference type="PROSITE" id="PS51704">
    <property type="entry name" value="GP_PDE"/>
    <property type="match status" value="1"/>
</dbReference>
<organism evidence="4 5">
    <name type="scientific">Cohnella herbarum</name>
    <dbReference type="NCBI Taxonomy" id="2728023"/>
    <lineage>
        <taxon>Bacteria</taxon>
        <taxon>Bacillati</taxon>
        <taxon>Bacillota</taxon>
        <taxon>Bacilli</taxon>
        <taxon>Bacillales</taxon>
        <taxon>Paenibacillaceae</taxon>
        <taxon>Cohnella</taxon>
    </lineage>
</organism>
<dbReference type="Gene3D" id="2.60.120.560">
    <property type="entry name" value="Exo-inulinase, domain 1"/>
    <property type="match status" value="2"/>
</dbReference>
<sequence>MIRHSRFFSVILIFTLVSGIIQFNSFLPKTNAADAVRKSLDVNKTLVAPVIDGNLDESIWNLDQQLDSRQGDGIFKDSSFGLLWDNQYLYIGVKLDDDNLTSNGSGYWFEQDNINVFLDPTMHRSTPFAKDDMQLGFVYQPGTTTPEFHFGAALNNHSGKDEKKILRAIQTTNNGWSLELAVPWDMLSMDPLVTKQLGIEIGASDRYDTDPSKIRNSYWSAFNTLSFWNNTSGFGQINLVDGNPVTGAINPVLLEENFEGYADGELPFGWISDVNAGSTPISVVQDTYGNRALKFDGNASGKQARITAPVQWDNYVIEADVRFEEVLNGARWAAIMFRGASNGKNPYNQMAVRQNGSYEVALRKQDNQWATPTPVTGTWTPLILNEDYSWKVRVSGSNVKEYIKAKGDPDYTMVVDQNLGPDVLLEKGKVGFQADQSKVAFDNLKVTRITAERLDVTLPSTLEALTTPVSVTGSVYQSDGIADLLTDKQIKLYSSDESVIKIINNKIVPVKEGTATVKAVYINAEAAQQIVVTPSTTGVQTLSLVPDEGYKLAVTGTEIPLDALTFKAEFSDFTSGTLKGDELNWSSNNSAVVIEDGVIKVKQKGAHLLTVQMDGASATMLIAAKDAADSEYVLYEENFDAIADGSLPEGWIRKEGAAVGKAGVKDGALEIDASASPNNPSRVLLPEYLAMFGDYKIEADVTHLAANDAARWNSVMYRIQNNDFPYYQMAVRKDATASNGIEFAERTPANAWNVMDRGTYTEALDPAKMYRYVVRTFGNRVEQQINDKLINNNDMATAYAKGGIGFQANGSKMKVDNVRVSLQQTALTPLPSDLFVNVTEPETKISIAPSVVTEIKSMNDLSALTGTTLPATVIVHVNGDLKVTDPSGKTQIGDLDSMIDALGARMIPAFYVKDELTVNGLMDALKAKGIEDAFVISDNGDLVKRARTLYPMIRGIVDFSAMDIATKDDLLEVRRKTTVSLSKIAILPQKASSMENVAYLQQRAIIVWAQEAASQATKSLSLHQLITAGLNGIVTDSPTKAFEAYKVYDHETTLIRKPYIIAHRGMPSVSPENTLVSNRLGLEAGADFIENDMFLTLDGHLIITHNYELSTTTNGSGNVESYTLAQLKTLNANKPYPNGFPFEPMPTLDEQIELARQSGKMVMAEIKTSTPAAVDAFVRIIKEMGAEDVVNAMSFDANQLKRLALLMPEMPSGLLTGYIANESNVGRSLRETLKVLQPLNATFNTDYSGLGKNFMEAAKHRGILVSPWTFNNKADFMRLFKLGAFGITTDYSFWASDWAAAIKPEKDRYVLEKNETVPIVAEIESFKGDKTNVTPDIVWLDGQDLVEVNGSKMTAKKSGTAHALFRYTASMDESNTNLYDIYTQPVAIEIKGQKPEEPSEGGGNGGGGNGTGTGGTGGTDVPIPANPADVIVAVEGKVDAAALKKAFDAHSRVQVKFTGDNLELAAAGLLDASRKKDQDLVILGEHATYSLPLSVLNIEALAKQLNVSVDALSIRVTLQKLSGSDAAAVENSVTAAGGTPVAGTVKFEVEAVNQEGKSVAVSFGSTYVSRDIVLNKVVDPSKATGVQIFPGTNRMKFVPTLFYTKDGKTTATLKRNGNSLYTVIENNISFADMANHWAKAEVELLANKLVVNGVSANRFDGDRNINRAEFAALLVRALSLDPAKATTKFHDVNSAAWYAEDVATAVSAGLVSGYKDGTFRPDQEITRQELATMAIRALAYAGVDTTISADKQAEMLSRFKDVQAVGWGNSEMAAALNVGLLKGTTANTLGSESYATRAQSAVVLKRLLSKANFIN</sequence>